<dbReference type="EMBL" id="LR796662">
    <property type="protein sequence ID" value="CAB4157736.1"/>
    <property type="molecule type" value="Genomic_DNA"/>
</dbReference>
<feature type="domain" description="Lin1244/Lin1753-like N-terminal" evidence="1">
    <location>
        <begin position="3"/>
        <end position="60"/>
    </location>
</feature>
<proteinExistence type="predicted"/>
<reference evidence="2" key="1">
    <citation type="submission" date="2020-04" db="EMBL/GenBank/DDBJ databases">
        <authorList>
            <person name="Chiriac C."/>
            <person name="Salcher M."/>
            <person name="Ghai R."/>
            <person name="Kavagutti S V."/>
        </authorList>
    </citation>
    <scope>NUCLEOTIDE SEQUENCE</scope>
</reference>
<protein>
    <recommendedName>
        <fullName evidence="1">Lin1244/Lin1753-like N-terminal domain-containing protein</fullName>
    </recommendedName>
</protein>
<organism evidence="2">
    <name type="scientific">uncultured Caudovirales phage</name>
    <dbReference type="NCBI Taxonomy" id="2100421"/>
    <lineage>
        <taxon>Viruses</taxon>
        <taxon>Duplodnaviria</taxon>
        <taxon>Heunggongvirae</taxon>
        <taxon>Uroviricota</taxon>
        <taxon>Caudoviricetes</taxon>
        <taxon>Peduoviridae</taxon>
        <taxon>Maltschvirus</taxon>
        <taxon>Maltschvirus maltsch</taxon>
    </lineage>
</organism>
<gene>
    <name evidence="2" type="ORF">UFOVP690_41</name>
</gene>
<name>A0A6J5NJ23_9CAUD</name>
<evidence type="ECO:0000313" key="2">
    <source>
        <dbReference type="EMBL" id="CAB4157736.1"/>
    </source>
</evidence>
<accession>A0A6J5NJ23</accession>
<dbReference type="InterPro" id="IPR025400">
    <property type="entry name" value="Lin1244/Lin1753-like_N"/>
</dbReference>
<sequence>MKYFLHDSNAFEDEKVALLFMKYGYEGLGLFYTILEKLAKQEKPVNTEVLKMQLKVGKKLDKCWNFMESIDIISSNNGETFNKQLLNFSEKYKIKKEKNLKRISQWRENQDIAENVTHYKSVRNDHKEKKSKVKESKVNNIITVQPAVDPQTNFLILIEPYKNTLSESYEEFIAYWCEQSKSGKLRYESEKFFDVKRRVNTWLQNRIKYGNTKNTDPTFASRKRMEGLSDWVNS</sequence>
<dbReference type="Pfam" id="PF14297">
    <property type="entry name" value="Lin1244_N"/>
    <property type="match status" value="1"/>
</dbReference>
<evidence type="ECO:0000259" key="1">
    <source>
        <dbReference type="Pfam" id="PF14297"/>
    </source>
</evidence>